<dbReference type="InterPro" id="IPR036883">
    <property type="entry name" value="PDCD5-like_sf"/>
</dbReference>
<dbReference type="AlphaFoldDB" id="A0A497JGK9"/>
<reference evidence="2 3" key="1">
    <citation type="submission" date="2018-06" db="EMBL/GenBank/DDBJ databases">
        <title>Extensive metabolic versatility and redundancy in microbially diverse, dynamic hydrothermal sediments.</title>
        <authorList>
            <person name="Dombrowski N."/>
            <person name="Teske A."/>
            <person name="Baker B.J."/>
        </authorList>
    </citation>
    <scope>NUCLEOTIDE SEQUENCE [LARGE SCALE GENOMIC DNA]</scope>
    <source>
        <strain evidence="2">B51_G17</strain>
    </source>
</reference>
<keyword evidence="2" id="KW-0238">DNA-binding</keyword>
<dbReference type="EMBL" id="QMWP01000075">
    <property type="protein sequence ID" value="RLG70202.1"/>
    <property type="molecule type" value="Genomic_DNA"/>
</dbReference>
<comment type="similarity">
    <text evidence="1">Belongs to the PDCD5 family.</text>
</comment>
<sequence length="89" mass="10395">MNDINQNDAQKLIQLEMQINAALRQILTPEAKQRLSNIKLVNRERYYAIAQSLLTLYRAGRITKKLTDEELKALLLNSSSKREINIRRK</sequence>
<dbReference type="SUPFAM" id="SSF46950">
    <property type="entry name" value="Double-stranded DNA-binding domain"/>
    <property type="match status" value="1"/>
</dbReference>
<dbReference type="GO" id="GO:0003677">
    <property type="term" value="F:DNA binding"/>
    <property type="evidence" value="ECO:0007669"/>
    <property type="project" value="UniProtKB-KW"/>
</dbReference>
<name>A0A497JGK9_9ARCH</name>
<organism evidence="2 3">
    <name type="scientific">Candidatus Iainarchaeum sp</name>
    <dbReference type="NCBI Taxonomy" id="3101447"/>
    <lineage>
        <taxon>Archaea</taxon>
        <taxon>Candidatus Iainarchaeota</taxon>
        <taxon>Candidatus Iainarchaeia</taxon>
        <taxon>Candidatus Iainarchaeales</taxon>
        <taxon>Candidatus Iainarchaeaceae</taxon>
        <taxon>Candidatus Iainarchaeum</taxon>
    </lineage>
</organism>
<protein>
    <submittedName>
        <fullName evidence="2">DNA-binding protein</fullName>
    </submittedName>
</protein>
<comment type="caution">
    <text evidence="2">The sequence shown here is derived from an EMBL/GenBank/DDBJ whole genome shotgun (WGS) entry which is preliminary data.</text>
</comment>
<accession>A0A497JGK9</accession>
<dbReference type="PANTHER" id="PTHR10840:SF0">
    <property type="entry name" value="PROGRAMMED CELL DEATH PROTEIN 5"/>
    <property type="match status" value="1"/>
</dbReference>
<evidence type="ECO:0000256" key="1">
    <source>
        <dbReference type="ARBA" id="ARBA00010490"/>
    </source>
</evidence>
<dbReference type="Proteomes" id="UP000278031">
    <property type="component" value="Unassembled WGS sequence"/>
</dbReference>
<proteinExistence type="inferred from homology"/>
<dbReference type="Gene3D" id="1.10.8.140">
    <property type="entry name" value="PDCD5-like"/>
    <property type="match status" value="1"/>
</dbReference>
<dbReference type="PANTHER" id="PTHR10840">
    <property type="entry name" value="PROGRAMMED CELL DEATH PROTEIN 5"/>
    <property type="match status" value="1"/>
</dbReference>
<dbReference type="Pfam" id="PF01984">
    <property type="entry name" value="dsDNA_bind"/>
    <property type="match status" value="1"/>
</dbReference>
<evidence type="ECO:0000313" key="3">
    <source>
        <dbReference type="Proteomes" id="UP000278031"/>
    </source>
</evidence>
<dbReference type="InterPro" id="IPR002836">
    <property type="entry name" value="PDCD5-like"/>
</dbReference>
<gene>
    <name evidence="2" type="ORF">DRO04_02220</name>
</gene>
<dbReference type="PIRSF" id="PIRSF015730">
    <property type="entry name" value="TFAR19"/>
    <property type="match status" value="1"/>
</dbReference>
<dbReference type="GO" id="GO:0005829">
    <property type="term" value="C:cytosol"/>
    <property type="evidence" value="ECO:0007669"/>
    <property type="project" value="TreeGrafter"/>
</dbReference>
<evidence type="ECO:0000313" key="2">
    <source>
        <dbReference type="EMBL" id="RLG70202.1"/>
    </source>
</evidence>